<dbReference type="Proteomes" id="UP001152795">
    <property type="component" value="Unassembled WGS sequence"/>
</dbReference>
<organism evidence="1 2">
    <name type="scientific">Paramuricea clavata</name>
    <name type="common">Red gorgonian</name>
    <name type="synonym">Violescent sea-whip</name>
    <dbReference type="NCBI Taxonomy" id="317549"/>
    <lineage>
        <taxon>Eukaryota</taxon>
        <taxon>Metazoa</taxon>
        <taxon>Cnidaria</taxon>
        <taxon>Anthozoa</taxon>
        <taxon>Octocorallia</taxon>
        <taxon>Malacalcyonacea</taxon>
        <taxon>Plexauridae</taxon>
        <taxon>Paramuricea</taxon>
    </lineage>
</organism>
<dbReference type="AlphaFoldDB" id="A0A6S7JBJ8"/>
<gene>
    <name evidence="1" type="ORF">PACLA_8A010392</name>
</gene>
<evidence type="ECO:0000313" key="2">
    <source>
        <dbReference type="Proteomes" id="UP001152795"/>
    </source>
</evidence>
<protein>
    <submittedName>
        <fullName evidence="1">Uncharacterized protein</fullName>
    </submittedName>
</protein>
<proteinExistence type="predicted"/>
<dbReference type="EMBL" id="CACRXK020008320">
    <property type="protein sequence ID" value="CAB4014482.1"/>
    <property type="molecule type" value="Genomic_DNA"/>
</dbReference>
<accession>A0A6S7JBJ8</accession>
<evidence type="ECO:0000313" key="1">
    <source>
        <dbReference type="EMBL" id="CAB4014482.1"/>
    </source>
</evidence>
<reference evidence="1" key="1">
    <citation type="submission" date="2020-04" db="EMBL/GenBank/DDBJ databases">
        <authorList>
            <person name="Alioto T."/>
            <person name="Alioto T."/>
            <person name="Gomez Garrido J."/>
        </authorList>
    </citation>
    <scope>NUCLEOTIDE SEQUENCE</scope>
    <source>
        <strain evidence="1">A484AB</strain>
    </source>
</reference>
<sequence>PDDTFSVFSPKGKSWIILALVINVRSDQAHGGKHDVLGGCSDTELDLQCYKPNFISYDRQDLSTAAPVAAVFVALHHSFK</sequence>
<name>A0A6S7JBJ8_PARCT</name>
<comment type="caution">
    <text evidence="1">The sequence shown here is derived from an EMBL/GenBank/DDBJ whole genome shotgun (WGS) entry which is preliminary data.</text>
</comment>
<feature type="non-terminal residue" evidence="1">
    <location>
        <position position="1"/>
    </location>
</feature>
<keyword evidence="2" id="KW-1185">Reference proteome</keyword>